<dbReference type="InterPro" id="IPR025483">
    <property type="entry name" value="Lipase_euk"/>
</dbReference>
<dbReference type="GO" id="GO:0016788">
    <property type="term" value="F:hydrolase activity, acting on ester bonds"/>
    <property type="evidence" value="ECO:0007669"/>
    <property type="project" value="InterPro"/>
</dbReference>
<keyword evidence="6" id="KW-1185">Reference proteome</keyword>
<dbReference type="SUPFAM" id="SSF53474">
    <property type="entry name" value="alpha/beta-Hydrolases"/>
    <property type="match status" value="1"/>
</dbReference>
<dbReference type="GO" id="GO:0016042">
    <property type="term" value="P:lipid catabolic process"/>
    <property type="evidence" value="ECO:0007669"/>
    <property type="project" value="UniProtKB-KW"/>
</dbReference>
<sequence>MYIALPLPDIAVGSRTSRFSFIQDDISNDGVCKSMVEPQGYACEEHTVTTQDDYILSLQRIPLGRSGGTAGNRPPVLLQHGLVSDGVIWLLLPPESSLAFSLADNGYEVWIANSRGTKYSSGHTSLTLNDSAYWDWTWDELVSYDLSATVQYVHSQTGQKLHYAGHSLGTLMVLSALSKNQLVTMLRSAALLSPIAYLGQITTALTKIAADTYIAEAVRGLGINEFDTGDKVINGFLKQICQNPGVDCTNMWTASTGQNCCLNSSIINVYLDHEPQPTSTKNMIHLAQMIRTGTINMYDYNKKEENVKHYGQPTPPAYNMTNIPQDFPLFLGYGGADALADVQDVKRLLSILKDHQGDKLVLNYRDNYAHLDFVMSENAKEAVYDSIIAFFKLQ</sequence>
<reference evidence="5 6" key="1">
    <citation type="journal article" date="2021" name="Commun. Biol.">
        <title>The genome of Shorea leprosula (Dipterocarpaceae) highlights the ecological relevance of drought in aseasonal tropical rainforests.</title>
        <authorList>
            <person name="Ng K.K.S."/>
            <person name="Kobayashi M.J."/>
            <person name="Fawcett J.A."/>
            <person name="Hatakeyama M."/>
            <person name="Paape T."/>
            <person name="Ng C.H."/>
            <person name="Ang C.C."/>
            <person name="Tnah L.H."/>
            <person name="Lee C.T."/>
            <person name="Nishiyama T."/>
            <person name="Sese J."/>
            <person name="O'Brien M.J."/>
            <person name="Copetti D."/>
            <person name="Mohd Noor M.I."/>
            <person name="Ong R.C."/>
            <person name="Putra M."/>
            <person name="Sireger I.Z."/>
            <person name="Indrioko S."/>
            <person name="Kosugi Y."/>
            <person name="Izuno A."/>
            <person name="Isagi Y."/>
            <person name="Lee S.L."/>
            <person name="Shimizu K.K."/>
        </authorList>
    </citation>
    <scope>NUCLEOTIDE SEQUENCE [LARGE SCALE GENOMIC DNA]</scope>
    <source>
        <strain evidence="5">214</strain>
    </source>
</reference>
<proteinExistence type="inferred from homology"/>
<feature type="active site" description="Charge relay system" evidence="3">
    <location>
        <position position="370"/>
    </location>
</feature>
<dbReference type="AlphaFoldDB" id="A0AAV5L0E6"/>
<dbReference type="PANTHER" id="PTHR11005">
    <property type="entry name" value="LYSOSOMAL ACID LIPASE-RELATED"/>
    <property type="match status" value="1"/>
</dbReference>
<feature type="active site" description="Nucleophile" evidence="3">
    <location>
        <position position="167"/>
    </location>
</feature>
<organism evidence="5 6">
    <name type="scientific">Rubroshorea leprosula</name>
    <dbReference type="NCBI Taxonomy" id="152421"/>
    <lineage>
        <taxon>Eukaryota</taxon>
        <taxon>Viridiplantae</taxon>
        <taxon>Streptophyta</taxon>
        <taxon>Embryophyta</taxon>
        <taxon>Tracheophyta</taxon>
        <taxon>Spermatophyta</taxon>
        <taxon>Magnoliopsida</taxon>
        <taxon>eudicotyledons</taxon>
        <taxon>Gunneridae</taxon>
        <taxon>Pentapetalae</taxon>
        <taxon>rosids</taxon>
        <taxon>malvids</taxon>
        <taxon>Malvales</taxon>
        <taxon>Dipterocarpaceae</taxon>
        <taxon>Rubroshorea</taxon>
    </lineage>
</organism>
<keyword evidence="2" id="KW-0443">Lipid metabolism</keyword>
<protein>
    <recommendedName>
        <fullName evidence="2">Lipase</fullName>
    </recommendedName>
</protein>
<keyword evidence="2" id="KW-0378">Hydrolase</keyword>
<dbReference type="InterPro" id="IPR006693">
    <property type="entry name" value="AB_hydrolase_lipase"/>
</dbReference>
<comment type="caution">
    <text evidence="5">The sequence shown here is derived from an EMBL/GenBank/DDBJ whole genome shotgun (WGS) entry which is preliminary data.</text>
</comment>
<keyword evidence="2" id="KW-0442">Lipid degradation</keyword>
<dbReference type="InterPro" id="IPR029058">
    <property type="entry name" value="AB_hydrolase_fold"/>
</dbReference>
<evidence type="ECO:0000256" key="1">
    <source>
        <dbReference type="ARBA" id="ARBA00010701"/>
    </source>
</evidence>
<dbReference type="EMBL" id="BPVZ01000088">
    <property type="protein sequence ID" value="GKV30721.1"/>
    <property type="molecule type" value="Genomic_DNA"/>
</dbReference>
<dbReference type="Gene3D" id="3.40.50.1820">
    <property type="entry name" value="alpha/beta hydrolase"/>
    <property type="match status" value="1"/>
</dbReference>
<gene>
    <name evidence="5" type="ORF">SLEP1_g39505</name>
</gene>
<dbReference type="PIRSF" id="PIRSF000862">
    <property type="entry name" value="Steryl_ester_lip"/>
    <property type="match status" value="1"/>
</dbReference>
<accession>A0AAV5L0E6</accession>
<evidence type="ECO:0000256" key="2">
    <source>
        <dbReference type="PIRNR" id="PIRNR000862"/>
    </source>
</evidence>
<evidence type="ECO:0000259" key="4">
    <source>
        <dbReference type="Pfam" id="PF04083"/>
    </source>
</evidence>
<dbReference type="Pfam" id="PF04083">
    <property type="entry name" value="Abhydro_lipase"/>
    <property type="match status" value="1"/>
</dbReference>
<dbReference type="FunFam" id="3.40.50.1820:FF:000126">
    <property type="entry name" value="Lipase"/>
    <property type="match status" value="1"/>
</dbReference>
<comment type="similarity">
    <text evidence="1 2">Belongs to the AB hydrolase superfamily. Lipase family.</text>
</comment>
<feature type="active site" description="Charge relay system" evidence="3">
    <location>
        <position position="337"/>
    </location>
</feature>
<evidence type="ECO:0000313" key="5">
    <source>
        <dbReference type="EMBL" id="GKV30721.1"/>
    </source>
</evidence>
<evidence type="ECO:0000256" key="3">
    <source>
        <dbReference type="PIRSR" id="PIRSR000862-1"/>
    </source>
</evidence>
<evidence type="ECO:0000313" key="6">
    <source>
        <dbReference type="Proteomes" id="UP001054252"/>
    </source>
</evidence>
<name>A0AAV5L0E6_9ROSI</name>
<dbReference type="Proteomes" id="UP001054252">
    <property type="component" value="Unassembled WGS sequence"/>
</dbReference>
<feature type="domain" description="Partial AB-hydrolase lipase" evidence="4">
    <location>
        <begin position="34"/>
        <end position="90"/>
    </location>
</feature>